<dbReference type="SUPFAM" id="SSF56399">
    <property type="entry name" value="ADP-ribosylation"/>
    <property type="match status" value="1"/>
</dbReference>
<reference evidence="8 9" key="1">
    <citation type="submission" date="2017-03" db="EMBL/GenBank/DDBJ databases">
        <title>Widespread Adenine N6-methylation of Active Genes in Fungi.</title>
        <authorList>
            <consortium name="DOE Joint Genome Institute"/>
            <person name="Mondo S.J."/>
            <person name="Dannebaum R.O."/>
            <person name="Kuo R.C."/>
            <person name="Louie K.B."/>
            <person name="Bewick A.J."/>
            <person name="Labutti K."/>
            <person name="Haridas S."/>
            <person name="Kuo A."/>
            <person name="Salamov A."/>
            <person name="Ahrendt S.R."/>
            <person name="Lau R."/>
            <person name="Bowen B.P."/>
            <person name="Lipzen A."/>
            <person name="Sullivan W."/>
            <person name="Andreopoulos W.B."/>
            <person name="Clum A."/>
            <person name="Lindquist E."/>
            <person name="Daum C."/>
            <person name="Northen T.R."/>
            <person name="Ramamoorthy G."/>
            <person name="Schmitz R.J."/>
            <person name="Gryganskyi A."/>
            <person name="Culley D."/>
            <person name="Magnuson J."/>
            <person name="James T.Y."/>
            <person name="O'Malley M.A."/>
            <person name="Stajich J.E."/>
            <person name="Spatafora J.W."/>
            <person name="Visel A."/>
            <person name="Grigoriev I.V."/>
        </authorList>
    </citation>
    <scope>NUCLEOTIDE SEQUENCE [LARGE SCALE GENOMIC DNA]</scope>
    <source>
        <strain evidence="8 9">NRRL Y-17943</strain>
    </source>
</reference>
<dbReference type="OrthoDB" id="419694at2759"/>
<evidence type="ECO:0000256" key="2">
    <source>
        <dbReference type="ARBA" id="ARBA00009836"/>
    </source>
</evidence>
<comment type="catalytic activity">
    <reaction evidence="6">
        <text>2'-phospho-[ligated tRNA] + NAD(+) = mature tRNA + ADP-alpha-D-ribose 1'',2''-cyclic phosphate + nicotinamide</text>
        <dbReference type="Rhea" id="RHEA:23324"/>
        <dbReference type="Rhea" id="RHEA-COMP:11106"/>
        <dbReference type="Rhea" id="RHEA-COMP:11107"/>
        <dbReference type="ChEBI" id="CHEBI:17154"/>
        <dbReference type="ChEBI" id="CHEBI:57540"/>
        <dbReference type="ChEBI" id="CHEBI:76596"/>
        <dbReference type="ChEBI" id="CHEBI:82883"/>
        <dbReference type="ChEBI" id="CHEBI:85027"/>
        <dbReference type="EC" id="2.7.1.160"/>
    </reaction>
</comment>
<dbReference type="Gene3D" id="1.10.10.970">
    <property type="entry name" value="RNA 2'-phosphotransferase, Tpt1/KptA family, N-terminal domain"/>
    <property type="match status" value="1"/>
</dbReference>
<feature type="compositionally biased region" description="Basic residues" evidence="7">
    <location>
        <begin position="82"/>
        <end position="92"/>
    </location>
</feature>
<keyword evidence="4 8" id="KW-0808">Transferase</keyword>
<evidence type="ECO:0000313" key="8">
    <source>
        <dbReference type="EMBL" id="ORX38046.1"/>
    </source>
</evidence>
<dbReference type="RefSeq" id="XP_021872033.1">
    <property type="nucleotide sequence ID" value="XM_022013345.1"/>
</dbReference>
<dbReference type="PANTHER" id="PTHR12684:SF2">
    <property type="entry name" value="TRNA 2'-PHOSPHOTRANSFERASE 1"/>
    <property type="match status" value="1"/>
</dbReference>
<evidence type="ECO:0000256" key="5">
    <source>
        <dbReference type="ARBA" id="ARBA00023027"/>
    </source>
</evidence>
<dbReference type="GeneID" id="33555153"/>
<name>A0A1Y1UKP7_9TREE</name>
<dbReference type="PANTHER" id="PTHR12684">
    <property type="entry name" value="PUTATIVE PHOSPHOTRANSFERASE"/>
    <property type="match status" value="1"/>
</dbReference>
<evidence type="ECO:0000256" key="7">
    <source>
        <dbReference type="SAM" id="MobiDB-lite"/>
    </source>
</evidence>
<organism evidence="8 9">
    <name type="scientific">Kockovaella imperatae</name>
    <dbReference type="NCBI Taxonomy" id="4999"/>
    <lineage>
        <taxon>Eukaryota</taxon>
        <taxon>Fungi</taxon>
        <taxon>Dikarya</taxon>
        <taxon>Basidiomycota</taxon>
        <taxon>Agaricomycotina</taxon>
        <taxon>Tremellomycetes</taxon>
        <taxon>Tremellales</taxon>
        <taxon>Cuniculitremaceae</taxon>
        <taxon>Kockovaella</taxon>
    </lineage>
</organism>
<evidence type="ECO:0000256" key="1">
    <source>
        <dbReference type="ARBA" id="ARBA00003343"/>
    </source>
</evidence>
<comment type="function">
    <text evidence="1">Catalyzes the last step of tRNA splicing, the transfer of the splice junction 2'-phosphate from ligated tRNA to NAD to produce ADP-ribose 1''-2'' cyclic phosphate.</text>
</comment>
<comment type="similarity">
    <text evidence="2">Belongs to the KptA/TPT1 family.</text>
</comment>
<dbReference type="GO" id="GO:0006388">
    <property type="term" value="P:tRNA splicing, via endonucleolytic cleavage and ligation"/>
    <property type="evidence" value="ECO:0007669"/>
    <property type="project" value="TreeGrafter"/>
</dbReference>
<proteinExistence type="inferred from homology"/>
<dbReference type="InterPro" id="IPR042081">
    <property type="entry name" value="RNA_2'-PTrans_C"/>
</dbReference>
<keyword evidence="9" id="KW-1185">Reference proteome</keyword>
<feature type="region of interest" description="Disordered" evidence="7">
    <location>
        <begin position="79"/>
        <end position="100"/>
    </location>
</feature>
<evidence type="ECO:0000256" key="3">
    <source>
        <dbReference type="ARBA" id="ARBA00012007"/>
    </source>
</evidence>
<dbReference type="EC" id="2.7.1.160" evidence="3"/>
<dbReference type="Pfam" id="PF01885">
    <property type="entry name" value="PTS_2-RNA"/>
    <property type="match status" value="1"/>
</dbReference>
<dbReference type="Gene3D" id="3.20.170.30">
    <property type="match status" value="1"/>
</dbReference>
<accession>A0A1Y1UKP7</accession>
<dbReference type="InterPro" id="IPR042080">
    <property type="entry name" value="RNA_2'-PTrans_N"/>
</dbReference>
<dbReference type="InParanoid" id="A0A1Y1UKP7"/>
<comment type="caution">
    <text evidence="8">The sequence shown here is derived from an EMBL/GenBank/DDBJ whole genome shotgun (WGS) entry which is preliminary data.</text>
</comment>
<gene>
    <name evidence="8" type="ORF">BD324DRAFT_578887</name>
</gene>
<evidence type="ECO:0000313" key="9">
    <source>
        <dbReference type="Proteomes" id="UP000193218"/>
    </source>
</evidence>
<protein>
    <recommendedName>
        <fullName evidence="3">2'-phosphotransferase</fullName>
        <ecNumber evidence="3">2.7.1.160</ecNumber>
    </recommendedName>
</protein>
<feature type="region of interest" description="Disordered" evidence="7">
    <location>
        <begin position="121"/>
        <end position="152"/>
    </location>
</feature>
<dbReference type="Proteomes" id="UP000193218">
    <property type="component" value="Unassembled WGS sequence"/>
</dbReference>
<dbReference type="STRING" id="4999.A0A1Y1UKP7"/>
<dbReference type="InterPro" id="IPR002745">
    <property type="entry name" value="Ptrans_KptA/Tpt1"/>
</dbReference>
<evidence type="ECO:0000256" key="4">
    <source>
        <dbReference type="ARBA" id="ARBA00022679"/>
    </source>
</evidence>
<keyword evidence="5" id="KW-0520">NAD</keyword>
<dbReference type="AlphaFoldDB" id="A0A1Y1UKP7"/>
<evidence type="ECO:0000256" key="6">
    <source>
        <dbReference type="ARBA" id="ARBA00047949"/>
    </source>
</evidence>
<sequence length="297" mass="32760">MPRPKDSPDVAASKTLAYLLRHGAEKESLHMRSDGYVKLNDVLARPKMRGVDVEMILRIVAENAKQRFELFYGYDPSPPVIKPKKGQQKPKNKSLPEGAENGDAAVLDDLRHDLEAAHVSTELPMVSVASPQPISPEALSSEDHGPTEGGDTALGEYFIRATQGHSIKLDGEAHLETVKNDEAGRQKVGEMVHGTKWELYDTIRSTGLSRMARQHIHLAPALTDHQITPRNNSTLLIYLDLEKVIQAGIPVFVSSNGVVLSPGDEQGKIGISMWRKVERVQKGERTVIWENGDDSEP</sequence>
<dbReference type="GO" id="GO:0000215">
    <property type="term" value="F:tRNA 2'-phosphotransferase activity"/>
    <property type="evidence" value="ECO:0007669"/>
    <property type="project" value="UniProtKB-EC"/>
</dbReference>
<dbReference type="EMBL" id="NBSH01000005">
    <property type="protein sequence ID" value="ORX38046.1"/>
    <property type="molecule type" value="Genomic_DNA"/>
</dbReference>